<evidence type="ECO:0000256" key="1">
    <source>
        <dbReference type="ARBA" id="ARBA00006432"/>
    </source>
</evidence>
<keyword evidence="2" id="KW-0436">Ligase</keyword>
<dbReference type="Gene3D" id="3.40.50.12780">
    <property type="entry name" value="N-terminal domain of ligase-like"/>
    <property type="match status" value="1"/>
</dbReference>
<dbReference type="FunFam" id="3.30.300.30:FF:000008">
    <property type="entry name" value="2,3-dihydroxybenzoate-AMP ligase"/>
    <property type="match status" value="1"/>
</dbReference>
<sequence length="501" mass="54551">MHGMTIGYLAERNARKWPDREAVVHRANGERLVTHTFEAFDDRTDRLAAGLAERGVEKGDSVALYTKNNAETLEAFVGAMKLGALVVPVNHRFKGEEVRYVLEDSDASLCLVDDFGAETLADVRDAVDHVVSVDDPPSFADSYEALLADDPTTLDADVGRLDEAGIMYTSGTTGDPKGCVYTHDNLVQLAQDAAEAWAFLEPGNRHLVSTPLFHVGAFVPFLNNFYAGGATVVVDGFDAERTLSLIEAERVNSTYLVPTQTRMLLDLDAFDAFDVSSLDTYSTGAAPVGAALKRETMDRFDCDVIETFGQTEALCLHLLPDDAIEKADSVGESMLNLGAKVVDEGGEELPPGEVGRIAYRGPTVFDRYHGMPEKTAEVFDDGWFVSDDLVHRDEDGFFHFVGRADDMIITGGENVHPAEIEEVLHDHPDIAEVAVIGVPDQEWGEAVKACVVAAEGSSLSQSDVVAHVAARLADFKKPRRVEFYDELPRNPTGKVLKSELA</sequence>
<proteinExistence type="inferred from homology"/>
<name>A0ABD5RSR9_9EURY</name>
<dbReference type="RefSeq" id="WP_247420368.1">
    <property type="nucleotide sequence ID" value="NZ_JALLGW010000003.1"/>
</dbReference>
<evidence type="ECO:0000256" key="2">
    <source>
        <dbReference type="ARBA" id="ARBA00022598"/>
    </source>
</evidence>
<dbReference type="SUPFAM" id="SSF56801">
    <property type="entry name" value="Acetyl-CoA synthetase-like"/>
    <property type="match status" value="1"/>
</dbReference>
<dbReference type="GO" id="GO:0016878">
    <property type="term" value="F:acid-thiol ligase activity"/>
    <property type="evidence" value="ECO:0007669"/>
    <property type="project" value="UniProtKB-ARBA"/>
</dbReference>
<dbReference type="InterPro" id="IPR042099">
    <property type="entry name" value="ANL_N_sf"/>
</dbReference>
<dbReference type="InterPro" id="IPR020845">
    <property type="entry name" value="AMP-binding_CS"/>
</dbReference>
<dbReference type="Pfam" id="PF00501">
    <property type="entry name" value="AMP-binding"/>
    <property type="match status" value="1"/>
</dbReference>
<dbReference type="InterPro" id="IPR050237">
    <property type="entry name" value="ATP-dep_AMP-bd_enzyme"/>
</dbReference>
<evidence type="ECO:0000313" key="5">
    <source>
        <dbReference type="EMBL" id="MFC5973502.1"/>
    </source>
</evidence>
<dbReference type="InterPro" id="IPR000873">
    <property type="entry name" value="AMP-dep_synth/lig_dom"/>
</dbReference>
<dbReference type="AlphaFoldDB" id="A0ABD5RSR9"/>
<dbReference type="Gene3D" id="3.30.300.30">
    <property type="match status" value="1"/>
</dbReference>
<organism evidence="5 6">
    <name type="scientific">Halomarina salina</name>
    <dbReference type="NCBI Taxonomy" id="1872699"/>
    <lineage>
        <taxon>Archaea</taxon>
        <taxon>Methanobacteriati</taxon>
        <taxon>Methanobacteriota</taxon>
        <taxon>Stenosarchaea group</taxon>
        <taxon>Halobacteria</taxon>
        <taxon>Halobacteriales</taxon>
        <taxon>Natronomonadaceae</taxon>
        <taxon>Halomarina</taxon>
    </lineage>
</organism>
<accession>A0ABD5RSR9</accession>
<evidence type="ECO:0000259" key="4">
    <source>
        <dbReference type="Pfam" id="PF13193"/>
    </source>
</evidence>
<feature type="domain" description="AMP-dependent synthetase/ligase" evidence="3">
    <location>
        <begin position="11"/>
        <end position="368"/>
    </location>
</feature>
<keyword evidence="6" id="KW-1185">Reference proteome</keyword>
<reference evidence="5 6" key="1">
    <citation type="journal article" date="2019" name="Int. J. Syst. Evol. Microbiol.">
        <title>The Global Catalogue of Microorganisms (GCM) 10K type strain sequencing project: providing services to taxonomists for standard genome sequencing and annotation.</title>
        <authorList>
            <consortium name="The Broad Institute Genomics Platform"/>
            <consortium name="The Broad Institute Genome Sequencing Center for Infectious Disease"/>
            <person name="Wu L."/>
            <person name="Ma J."/>
        </authorList>
    </citation>
    <scope>NUCLEOTIDE SEQUENCE [LARGE SCALE GENOMIC DNA]</scope>
    <source>
        <strain evidence="5 6">CGMCC 1.12543</strain>
    </source>
</reference>
<dbReference type="PANTHER" id="PTHR43767:SF1">
    <property type="entry name" value="NONRIBOSOMAL PEPTIDE SYNTHASE PES1 (EUROFUNG)-RELATED"/>
    <property type="match status" value="1"/>
</dbReference>
<protein>
    <submittedName>
        <fullName evidence="5">Class I adenylate-forming enzyme family protein</fullName>
    </submittedName>
</protein>
<gene>
    <name evidence="5" type="ORF">ACFPYI_19405</name>
</gene>
<dbReference type="InterPro" id="IPR045851">
    <property type="entry name" value="AMP-bd_C_sf"/>
</dbReference>
<dbReference type="PROSITE" id="PS00455">
    <property type="entry name" value="AMP_BINDING"/>
    <property type="match status" value="1"/>
</dbReference>
<dbReference type="Pfam" id="PF13193">
    <property type="entry name" value="AMP-binding_C"/>
    <property type="match status" value="1"/>
</dbReference>
<dbReference type="EMBL" id="JBHSQH010000002">
    <property type="protein sequence ID" value="MFC5973502.1"/>
    <property type="molecule type" value="Genomic_DNA"/>
</dbReference>
<evidence type="ECO:0000313" key="6">
    <source>
        <dbReference type="Proteomes" id="UP001596099"/>
    </source>
</evidence>
<feature type="domain" description="AMP-binding enzyme C-terminal" evidence="4">
    <location>
        <begin position="419"/>
        <end position="494"/>
    </location>
</feature>
<dbReference type="Proteomes" id="UP001596099">
    <property type="component" value="Unassembled WGS sequence"/>
</dbReference>
<comment type="caution">
    <text evidence="5">The sequence shown here is derived from an EMBL/GenBank/DDBJ whole genome shotgun (WGS) entry which is preliminary data.</text>
</comment>
<dbReference type="InterPro" id="IPR025110">
    <property type="entry name" value="AMP-bd_C"/>
</dbReference>
<evidence type="ECO:0000259" key="3">
    <source>
        <dbReference type="Pfam" id="PF00501"/>
    </source>
</evidence>
<comment type="similarity">
    <text evidence="1">Belongs to the ATP-dependent AMP-binding enzyme family.</text>
</comment>
<dbReference type="PANTHER" id="PTHR43767">
    <property type="entry name" value="LONG-CHAIN-FATTY-ACID--COA LIGASE"/>
    <property type="match status" value="1"/>
</dbReference>